<sequence>MSAVRLTIVGCGPWGLMVLDRIIERWRAPEPGIPRLEISVVEPSRPGGGVYRGTPEYLLLNTAAGDIDILGGAATGAAGAYTFLEFLHHREYRVSGVRAPESRDYLPRVWLSDYLEWTYDALVDDLPDGVTVTHVPERVLTMDAQPSGVALALSGGAVLRSDFVFITVGVPPARLDLSLAGPGEPVILAGMGLTAIDAIIELTVGRGGRFEASDASGELVYHRSGAEPVIHQFSRNGFFPLCRPTAPLRDLEGWDATLQVPAAEEGARSVELLTAVLPALMTKMAEAECWDAAEPTECAATAASPRLLHDDIERAPTLHESSEAYEASVRDTLAADLMECSLPVLPPRRRGIESMKLLRDEVRRLCDFDRLAPESHVALLRSVLPLFYRYTVGPPASRGQELLALQRSGVLRHTVGPSPRVERGSAGFRVVSTTLRKPAAVAAELYYDAFLPSPGTGELPGFLADAVRRGQACVRLSAGRPVGIAVDSRFHPKGPEGGVTDNVFYLGGLTEGSRHFNFYIPSPGFRARAYTDADRCVDDVMASLLTEARSA</sequence>
<dbReference type="Pfam" id="PF13454">
    <property type="entry name" value="NAD_binding_9"/>
    <property type="match status" value="1"/>
</dbReference>
<proteinExistence type="predicted"/>
<dbReference type="InterPro" id="IPR038732">
    <property type="entry name" value="HpyO/CreE_NAD-binding"/>
</dbReference>
<name>A0A0A0BEY2_9CELL</name>
<evidence type="ECO:0000259" key="1">
    <source>
        <dbReference type="Pfam" id="PF13454"/>
    </source>
</evidence>
<reference evidence="2 3" key="1">
    <citation type="submission" date="2013-10" db="EMBL/GenBank/DDBJ databases">
        <authorList>
            <person name="Wang G."/>
            <person name="Zhuang W."/>
        </authorList>
    </citation>
    <scope>NUCLEOTIDE SEQUENCE [LARGE SCALE GENOMIC DNA]</scope>
    <source>
        <strain evidence="2 3">DSM 20118</strain>
    </source>
</reference>
<evidence type="ECO:0000313" key="2">
    <source>
        <dbReference type="EMBL" id="KGM03891.1"/>
    </source>
</evidence>
<dbReference type="PANTHER" id="PTHR40254">
    <property type="entry name" value="BLR0577 PROTEIN"/>
    <property type="match status" value="1"/>
</dbReference>
<dbReference type="InterPro" id="IPR052189">
    <property type="entry name" value="L-asp_N-monooxygenase_NS-form"/>
</dbReference>
<comment type="caution">
    <text evidence="2">The sequence shown here is derived from an EMBL/GenBank/DDBJ whole genome shotgun (WGS) entry which is preliminary data.</text>
</comment>
<dbReference type="SUPFAM" id="SSF51905">
    <property type="entry name" value="FAD/NAD(P)-binding domain"/>
    <property type="match status" value="1"/>
</dbReference>
<dbReference type="InterPro" id="IPR036188">
    <property type="entry name" value="FAD/NAD-bd_sf"/>
</dbReference>
<accession>A0A0A0BEY2</accession>
<dbReference type="STRING" id="1408250.Q760_07815"/>
<keyword evidence="3" id="KW-1185">Reference proteome</keyword>
<dbReference type="EMBL" id="AXNT01000002">
    <property type="protein sequence ID" value="KGM03891.1"/>
    <property type="molecule type" value="Genomic_DNA"/>
</dbReference>
<dbReference type="AlphaFoldDB" id="A0A0A0BEY2"/>
<feature type="domain" description="FAD-dependent urate hydroxylase HpyO/Asp monooxygenase CreE-like FAD/NAD(P)-binding" evidence="1">
    <location>
        <begin position="8"/>
        <end position="170"/>
    </location>
</feature>
<gene>
    <name evidence="2" type="ORF">Q760_07815</name>
</gene>
<dbReference type="Proteomes" id="UP000029833">
    <property type="component" value="Unassembled WGS sequence"/>
</dbReference>
<dbReference type="PANTHER" id="PTHR40254:SF1">
    <property type="entry name" value="BLR0577 PROTEIN"/>
    <property type="match status" value="1"/>
</dbReference>
<protein>
    <recommendedName>
        <fullName evidence="1">FAD-dependent urate hydroxylase HpyO/Asp monooxygenase CreE-like FAD/NAD(P)-binding domain-containing protein</fullName>
    </recommendedName>
</protein>
<organism evidence="2 3">
    <name type="scientific">Cellulomonas cellasea DSM 20118</name>
    <dbReference type="NCBI Taxonomy" id="1408250"/>
    <lineage>
        <taxon>Bacteria</taxon>
        <taxon>Bacillati</taxon>
        <taxon>Actinomycetota</taxon>
        <taxon>Actinomycetes</taxon>
        <taxon>Micrococcales</taxon>
        <taxon>Cellulomonadaceae</taxon>
        <taxon>Cellulomonas</taxon>
    </lineage>
</organism>
<evidence type="ECO:0000313" key="3">
    <source>
        <dbReference type="Proteomes" id="UP000029833"/>
    </source>
</evidence>